<sequence>MSTKPARIAIDLGAESCRVSLLRWRGDTPQIELIHRLPNGPTHDGSSLRWPFDRIFAGLEEGLRKAADAAPEGVASIAVDGWAVDYVRLKAQGEPIANPFCYRDERTIATKERADQLISAASLFQKAGAQPLRINTLYQLMADPESGIDAHAPWVNLPEYVLHRLGGRRVAEYTNATHTGLVDIATGDWSHQLLDLFGIPADHLPPIVSTGTIVGRLNGPVAELPAFRSTQLVVPACHDTASAIAGIATDLDGTAYICSGTWSLVGTVVSSPIITEEALQAGYTNQGAAAGGFCFHTNVNGMWILKQCLESWRQAGRAWEISALIAQAEECDCAGIIPVDAAPLMLDGDMPERLNDELRKIGCATIENCAGNEPKFARLIFESLASRYKSAIESLESMLGRPIRRIHILGGGSQNQLLTRLTAQHTGLPVETGNVESSTIGNFAVQLAAAESPNGKLTLESLRRWALVLSESSVRQ</sequence>
<keyword evidence="5" id="KW-0067">ATP-binding</keyword>
<protein>
    <submittedName>
        <fullName evidence="9">FGGY family carbohydrate kinase</fullName>
    </submittedName>
</protein>
<feature type="domain" description="Carbohydrate kinase FGGY C-terminal" evidence="8">
    <location>
        <begin position="255"/>
        <end position="450"/>
    </location>
</feature>
<keyword evidence="2" id="KW-0808">Transferase</keyword>
<feature type="domain" description="Carbohydrate kinase FGGY N-terminal" evidence="7">
    <location>
        <begin position="8"/>
        <end position="246"/>
    </location>
</feature>
<dbReference type="GO" id="GO:0008993">
    <property type="term" value="F:rhamnulokinase activity"/>
    <property type="evidence" value="ECO:0007669"/>
    <property type="project" value="InterPro"/>
</dbReference>
<evidence type="ECO:0000256" key="6">
    <source>
        <dbReference type="ARBA" id="ARBA00023308"/>
    </source>
</evidence>
<evidence type="ECO:0000256" key="4">
    <source>
        <dbReference type="ARBA" id="ARBA00022777"/>
    </source>
</evidence>
<dbReference type="Pfam" id="PF02782">
    <property type="entry name" value="FGGY_C"/>
    <property type="match status" value="1"/>
</dbReference>
<keyword evidence="4 9" id="KW-0418">Kinase</keyword>
<evidence type="ECO:0000256" key="2">
    <source>
        <dbReference type="ARBA" id="ARBA00022679"/>
    </source>
</evidence>
<dbReference type="RefSeq" id="WP_260791664.1">
    <property type="nucleotide sequence ID" value="NZ_CP093313.1"/>
</dbReference>
<dbReference type="Gene3D" id="3.30.420.40">
    <property type="match status" value="2"/>
</dbReference>
<keyword evidence="10" id="KW-1185">Reference proteome</keyword>
<dbReference type="PANTHER" id="PTHR43095">
    <property type="entry name" value="SUGAR KINASE"/>
    <property type="match status" value="1"/>
</dbReference>
<dbReference type="EMBL" id="CP093313">
    <property type="protein sequence ID" value="UWZ82479.1"/>
    <property type="molecule type" value="Genomic_DNA"/>
</dbReference>
<name>A0A9J7BIE9_9BACT</name>
<dbReference type="GO" id="GO:0005524">
    <property type="term" value="F:ATP binding"/>
    <property type="evidence" value="ECO:0007669"/>
    <property type="project" value="UniProtKB-KW"/>
</dbReference>
<dbReference type="InterPro" id="IPR018485">
    <property type="entry name" value="FGGY_C"/>
</dbReference>
<evidence type="ECO:0000259" key="7">
    <source>
        <dbReference type="Pfam" id="PF00370"/>
    </source>
</evidence>
<keyword evidence="6" id="KW-0684">Rhamnose metabolism</keyword>
<dbReference type="AlphaFoldDB" id="A0A9J7BIE9"/>
<dbReference type="Proteomes" id="UP001059380">
    <property type="component" value="Chromosome"/>
</dbReference>
<evidence type="ECO:0000256" key="1">
    <source>
        <dbReference type="ARBA" id="ARBA00009156"/>
    </source>
</evidence>
<gene>
    <name evidence="9" type="ORF">MOP44_18105</name>
</gene>
<reference evidence="9" key="1">
    <citation type="submission" date="2021-04" db="EMBL/GenBank/DDBJ databases">
        <title>Phylogenetic analysis of Acidobacteriaceae.</title>
        <authorList>
            <person name="Qiu L."/>
            <person name="Zhang Q."/>
        </authorList>
    </citation>
    <scope>NUCLEOTIDE SEQUENCE</scope>
    <source>
        <strain evidence="9">DSM 25168</strain>
    </source>
</reference>
<dbReference type="InterPro" id="IPR013449">
    <property type="entry name" value="Rhamnulokinase"/>
</dbReference>
<dbReference type="Pfam" id="PF00370">
    <property type="entry name" value="FGGY_N"/>
    <property type="match status" value="1"/>
</dbReference>
<proteinExistence type="inferred from homology"/>
<dbReference type="SUPFAM" id="SSF53067">
    <property type="entry name" value="Actin-like ATPase domain"/>
    <property type="match status" value="2"/>
</dbReference>
<dbReference type="GO" id="GO:0019301">
    <property type="term" value="P:rhamnose catabolic process"/>
    <property type="evidence" value="ECO:0007669"/>
    <property type="project" value="InterPro"/>
</dbReference>
<dbReference type="CDD" id="cd07771">
    <property type="entry name" value="ASKHA_NBD_FGGY_RhaB-like"/>
    <property type="match status" value="1"/>
</dbReference>
<organism evidence="9 10">
    <name type="scientific">Occallatibacter riparius</name>
    <dbReference type="NCBI Taxonomy" id="1002689"/>
    <lineage>
        <taxon>Bacteria</taxon>
        <taxon>Pseudomonadati</taxon>
        <taxon>Acidobacteriota</taxon>
        <taxon>Terriglobia</taxon>
        <taxon>Terriglobales</taxon>
        <taxon>Acidobacteriaceae</taxon>
        <taxon>Occallatibacter</taxon>
    </lineage>
</organism>
<dbReference type="InterPro" id="IPR043129">
    <property type="entry name" value="ATPase_NBD"/>
</dbReference>
<evidence type="ECO:0000256" key="3">
    <source>
        <dbReference type="ARBA" id="ARBA00022741"/>
    </source>
</evidence>
<dbReference type="InterPro" id="IPR018484">
    <property type="entry name" value="FGGY_N"/>
</dbReference>
<dbReference type="InterPro" id="IPR050406">
    <property type="entry name" value="FGGY_Carb_Kinase"/>
</dbReference>
<dbReference type="KEGG" id="orp:MOP44_18105"/>
<evidence type="ECO:0000259" key="8">
    <source>
        <dbReference type="Pfam" id="PF02782"/>
    </source>
</evidence>
<evidence type="ECO:0000313" key="10">
    <source>
        <dbReference type="Proteomes" id="UP001059380"/>
    </source>
</evidence>
<accession>A0A9J7BIE9</accession>
<evidence type="ECO:0000256" key="5">
    <source>
        <dbReference type="ARBA" id="ARBA00022840"/>
    </source>
</evidence>
<comment type="similarity">
    <text evidence="1">Belongs to the FGGY kinase family.</text>
</comment>
<keyword evidence="3" id="KW-0547">Nucleotide-binding</keyword>
<evidence type="ECO:0000313" key="9">
    <source>
        <dbReference type="EMBL" id="UWZ82479.1"/>
    </source>
</evidence>